<proteinExistence type="predicted"/>
<evidence type="ECO:0000313" key="3">
    <source>
        <dbReference type="Proteomes" id="UP000178188"/>
    </source>
</evidence>
<keyword evidence="1" id="KW-1133">Transmembrane helix</keyword>
<dbReference type="Proteomes" id="UP000178188">
    <property type="component" value="Unassembled WGS sequence"/>
</dbReference>
<accession>A0A1F4ZTH6</accession>
<name>A0A1F4ZTH6_9BACT</name>
<dbReference type="AlphaFoldDB" id="A0A1F4ZTH6"/>
<gene>
    <name evidence="2" type="ORF">A2395_02385</name>
</gene>
<reference evidence="2 3" key="1">
    <citation type="journal article" date="2016" name="Nat. Commun.">
        <title>Thousands of microbial genomes shed light on interconnected biogeochemical processes in an aquifer system.</title>
        <authorList>
            <person name="Anantharaman K."/>
            <person name="Brown C.T."/>
            <person name="Hug L.A."/>
            <person name="Sharon I."/>
            <person name="Castelle C.J."/>
            <person name="Probst A.J."/>
            <person name="Thomas B.C."/>
            <person name="Singh A."/>
            <person name="Wilkins M.J."/>
            <person name="Karaoz U."/>
            <person name="Brodie E.L."/>
            <person name="Williams K.H."/>
            <person name="Hubbard S.S."/>
            <person name="Banfield J.F."/>
        </authorList>
    </citation>
    <scope>NUCLEOTIDE SEQUENCE [LARGE SCALE GENOMIC DNA]</scope>
</reference>
<sequence>MALASLSNQYLAQITGVTVPGSKFPSYSTLLGNLLSRILLFAVGFSGLYFFLRFVQAGYNYLTSLGDPGKIQLAQKQMQNAAIGLLVVLSTFFIGQIMEVMLGIDII</sequence>
<dbReference type="EMBL" id="MEXU01000044">
    <property type="protein sequence ID" value="OGD09733.1"/>
    <property type="molecule type" value="Genomic_DNA"/>
</dbReference>
<evidence type="ECO:0000313" key="2">
    <source>
        <dbReference type="EMBL" id="OGD09733.1"/>
    </source>
</evidence>
<feature type="transmembrane region" description="Helical" evidence="1">
    <location>
        <begin position="81"/>
        <end position="104"/>
    </location>
</feature>
<organism evidence="2 3">
    <name type="scientific">Candidatus Amesbacteria bacterium RIFOXYB1_FULL_47_9</name>
    <dbReference type="NCBI Taxonomy" id="1797266"/>
    <lineage>
        <taxon>Bacteria</taxon>
        <taxon>Candidatus Amesiibacteriota</taxon>
    </lineage>
</organism>
<keyword evidence="1" id="KW-0812">Transmembrane</keyword>
<feature type="transmembrane region" description="Helical" evidence="1">
    <location>
        <begin position="34"/>
        <end position="52"/>
    </location>
</feature>
<comment type="caution">
    <text evidence="2">The sequence shown here is derived from an EMBL/GenBank/DDBJ whole genome shotgun (WGS) entry which is preliminary data.</text>
</comment>
<keyword evidence="1" id="KW-0472">Membrane</keyword>
<protein>
    <submittedName>
        <fullName evidence="2">Uncharacterized protein</fullName>
    </submittedName>
</protein>
<evidence type="ECO:0000256" key="1">
    <source>
        <dbReference type="SAM" id="Phobius"/>
    </source>
</evidence>